<gene>
    <name evidence="2" type="ORF">HKW67_20705</name>
</gene>
<dbReference type="Proteomes" id="UP000500938">
    <property type="component" value="Chromosome"/>
</dbReference>
<feature type="transmembrane region" description="Helical" evidence="1">
    <location>
        <begin position="228"/>
        <end position="251"/>
    </location>
</feature>
<reference evidence="2 3" key="1">
    <citation type="submission" date="2020-05" db="EMBL/GenBank/DDBJ databases">
        <title>Complete genome sequence of Gemmatimonas greenlandica TET16.</title>
        <authorList>
            <person name="Zeng Y."/>
        </authorList>
    </citation>
    <scope>NUCLEOTIDE SEQUENCE [LARGE SCALE GENOMIC DNA]</scope>
    <source>
        <strain evidence="2 3">TET16</strain>
    </source>
</reference>
<name>A0A6M4IVZ4_9BACT</name>
<dbReference type="KEGG" id="ggr:HKW67_20705"/>
<feature type="transmembrane region" description="Helical" evidence="1">
    <location>
        <begin position="142"/>
        <end position="170"/>
    </location>
</feature>
<keyword evidence="1" id="KW-0472">Membrane</keyword>
<dbReference type="EMBL" id="CP053085">
    <property type="protein sequence ID" value="QJR37767.1"/>
    <property type="molecule type" value="Genomic_DNA"/>
</dbReference>
<keyword evidence="3" id="KW-1185">Reference proteome</keyword>
<feature type="transmembrane region" description="Helical" evidence="1">
    <location>
        <begin position="182"/>
        <end position="200"/>
    </location>
</feature>
<dbReference type="AlphaFoldDB" id="A0A6M4IVZ4"/>
<keyword evidence="1" id="KW-0812">Transmembrane</keyword>
<keyword evidence="1" id="KW-1133">Transmembrane helix</keyword>
<protein>
    <recommendedName>
        <fullName evidence="4">Glycosyltransferase RgtA/B/C/D-like domain-containing protein</fullName>
    </recommendedName>
</protein>
<evidence type="ECO:0000313" key="2">
    <source>
        <dbReference type="EMBL" id="QJR37767.1"/>
    </source>
</evidence>
<feature type="transmembrane region" description="Helical" evidence="1">
    <location>
        <begin position="60"/>
        <end position="87"/>
    </location>
</feature>
<sequence length="428" mass="47643">MDEFNADFQALIFRKGRLDAVLPSQWQPVVPAIKPMFVSWLPGKKAWVSSYLPVYAGIRAVFGGLTGLAWITNPILAGVSVLLLAVLSRRLGHGRDSTAFVVVATSLSSQFLLTSMTGYAMPAHLLASVMWMIFYVRRDMRGGLGCALVGVLALGLHNPFPHALFVTPFLIRMCVDRRYRELAVLLPSYVAASGFWLWWLDSARTVDGINGAVTFFSMPSMVEILTQVANAVLVLNWQAPAVGVLAVVSIARWNRLGAFERDLSVGFILTFVFYFLFPSSQGHGWGYRYIYACLPSVVLLAQDAWAVLCGHMPLAYSRRFTLASFAVGAFIQLPWRVYEASSVASPFSRAVLAIQSSDASVVLVHAEGIWYGRDLIRNAPWISEGRVIVNADLLSHEARERLMEQYGDRVSEWSTDRLVREGLERWVR</sequence>
<evidence type="ECO:0000313" key="3">
    <source>
        <dbReference type="Proteomes" id="UP000500938"/>
    </source>
</evidence>
<organism evidence="2 3">
    <name type="scientific">Gemmatimonas groenlandica</name>
    <dbReference type="NCBI Taxonomy" id="2732249"/>
    <lineage>
        <taxon>Bacteria</taxon>
        <taxon>Pseudomonadati</taxon>
        <taxon>Gemmatimonadota</taxon>
        <taxon>Gemmatimonadia</taxon>
        <taxon>Gemmatimonadales</taxon>
        <taxon>Gemmatimonadaceae</taxon>
        <taxon>Gemmatimonas</taxon>
    </lineage>
</organism>
<feature type="transmembrane region" description="Helical" evidence="1">
    <location>
        <begin position="99"/>
        <end position="122"/>
    </location>
</feature>
<accession>A0A6M4IVZ4</accession>
<proteinExistence type="predicted"/>
<evidence type="ECO:0000256" key="1">
    <source>
        <dbReference type="SAM" id="Phobius"/>
    </source>
</evidence>
<evidence type="ECO:0008006" key="4">
    <source>
        <dbReference type="Google" id="ProtNLM"/>
    </source>
</evidence>
<feature type="transmembrane region" description="Helical" evidence="1">
    <location>
        <begin position="258"/>
        <end position="277"/>
    </location>
</feature>
<dbReference type="RefSeq" id="WP_171227202.1">
    <property type="nucleotide sequence ID" value="NZ_CP053085.1"/>
</dbReference>